<dbReference type="EMBL" id="JAHWQX010000001">
    <property type="protein sequence ID" value="MBW3096479.1"/>
    <property type="molecule type" value="Genomic_DNA"/>
</dbReference>
<name>A0ABS6WN24_9HYPH</name>
<comment type="caution">
    <text evidence="3">The sequence shown here is derived from an EMBL/GenBank/DDBJ whole genome shotgun (WGS) entry which is preliminary data.</text>
</comment>
<dbReference type="InterPro" id="IPR000182">
    <property type="entry name" value="GNAT_dom"/>
</dbReference>
<feature type="region of interest" description="Disordered" evidence="1">
    <location>
        <begin position="1"/>
        <end position="30"/>
    </location>
</feature>
<organism evidence="3 4">
    <name type="scientific">Pseudohoeflea coraliihabitans</name>
    <dbReference type="NCBI Taxonomy" id="2860393"/>
    <lineage>
        <taxon>Bacteria</taxon>
        <taxon>Pseudomonadati</taxon>
        <taxon>Pseudomonadota</taxon>
        <taxon>Alphaproteobacteria</taxon>
        <taxon>Hyphomicrobiales</taxon>
        <taxon>Rhizobiaceae</taxon>
        <taxon>Pseudohoeflea</taxon>
    </lineage>
</organism>
<dbReference type="Pfam" id="PF24553">
    <property type="entry name" value="Rv0428c_C"/>
    <property type="match status" value="1"/>
</dbReference>
<evidence type="ECO:0000256" key="1">
    <source>
        <dbReference type="SAM" id="MobiDB-lite"/>
    </source>
</evidence>
<protein>
    <submittedName>
        <fullName evidence="3">GNAT family N-acetyltransferase</fullName>
    </submittedName>
</protein>
<gene>
    <name evidence="3" type="ORF">KY465_04230</name>
</gene>
<feature type="domain" description="N-acetyltransferase" evidence="2">
    <location>
        <begin position="147"/>
        <end position="283"/>
    </location>
</feature>
<evidence type="ECO:0000259" key="2">
    <source>
        <dbReference type="PROSITE" id="PS51186"/>
    </source>
</evidence>
<keyword evidence="4" id="KW-1185">Reference proteome</keyword>
<dbReference type="InterPro" id="IPR056935">
    <property type="entry name" value="Rv0428c-like_C"/>
</dbReference>
<proteinExistence type="predicted"/>
<sequence>MWKSMATIEADNANGSRRDGPRQETSPTSDLAIVRRLEAAGFRAWPAASIQYDGSWQVRLTAGHPSKRLNSVNPLDPSDRRDIAQRVERAAHRFESYDRPLVFRQSPLAPPELDAYLDEAGWDRFDETIVMMAPIAALDIDTGMDHLPVRDVGRYVDASIRVHGREPALKAGLTEVLSSIRPPTGLFVIEDPESGPVATALCIHDNDLAGLYELATRADRRRMGHGRDAVSAGLRWARHRGALHGWLQVESANEAAVQLYLGLGFREVYRYVYRRPPIGSEAA</sequence>
<dbReference type="PROSITE" id="PS51186">
    <property type="entry name" value="GNAT"/>
    <property type="match status" value="1"/>
</dbReference>
<dbReference type="Proteomes" id="UP001430804">
    <property type="component" value="Unassembled WGS sequence"/>
</dbReference>
<reference evidence="3" key="1">
    <citation type="submission" date="2021-07" db="EMBL/GenBank/DDBJ databases">
        <title>Pseudohoeflea marina sp. nov. a polyhydroxyalcanoate-producing bacterium.</title>
        <authorList>
            <person name="Zheng W."/>
            <person name="Yu S."/>
            <person name="Huang Y."/>
        </authorList>
    </citation>
    <scope>NUCLEOTIDE SEQUENCE</scope>
    <source>
        <strain evidence="3">DP4N28-3</strain>
    </source>
</reference>
<accession>A0ABS6WN24</accession>
<evidence type="ECO:0000313" key="3">
    <source>
        <dbReference type="EMBL" id="MBW3096479.1"/>
    </source>
</evidence>
<evidence type="ECO:0000313" key="4">
    <source>
        <dbReference type="Proteomes" id="UP001430804"/>
    </source>
</evidence>
<dbReference type="CDD" id="cd04301">
    <property type="entry name" value="NAT_SF"/>
    <property type="match status" value="1"/>
</dbReference>